<dbReference type="Pfam" id="PF14694">
    <property type="entry name" value="LINES_N"/>
    <property type="match status" value="1"/>
</dbReference>
<dbReference type="Pfam" id="PF14695">
    <property type="entry name" value="LINES_C"/>
    <property type="match status" value="1"/>
</dbReference>
<organism evidence="4 5">
    <name type="scientific">Cannabis sativa</name>
    <name type="common">Hemp</name>
    <name type="synonym">Marijuana</name>
    <dbReference type="NCBI Taxonomy" id="3483"/>
    <lineage>
        <taxon>Eukaryota</taxon>
        <taxon>Viridiplantae</taxon>
        <taxon>Streptophyta</taxon>
        <taxon>Embryophyta</taxon>
        <taxon>Tracheophyta</taxon>
        <taxon>Spermatophyta</taxon>
        <taxon>Magnoliopsida</taxon>
        <taxon>eudicotyledons</taxon>
        <taxon>Gunneridae</taxon>
        <taxon>Pentapetalae</taxon>
        <taxon>rosids</taxon>
        <taxon>fabids</taxon>
        <taxon>Rosales</taxon>
        <taxon>Cannabaceae</taxon>
        <taxon>Cannabis</taxon>
    </lineage>
</organism>
<gene>
    <name evidence="4" type="ORF">F8388_017088</name>
</gene>
<evidence type="ECO:0000259" key="2">
    <source>
        <dbReference type="Pfam" id="PF14694"/>
    </source>
</evidence>
<comment type="caution">
    <text evidence="4">The sequence shown here is derived from an EMBL/GenBank/DDBJ whole genome shotgun (WGS) entry which is preliminary data.</text>
</comment>
<feature type="domain" description="Protein Lines C-terminal" evidence="3">
    <location>
        <begin position="644"/>
        <end position="678"/>
    </location>
</feature>
<evidence type="ECO:0000256" key="1">
    <source>
        <dbReference type="SAM" id="MobiDB-lite"/>
    </source>
</evidence>
<evidence type="ECO:0008006" key="6">
    <source>
        <dbReference type="Google" id="ProtNLM"/>
    </source>
</evidence>
<dbReference type="Proteomes" id="UP000525078">
    <property type="component" value="Unassembled WGS sequence"/>
</dbReference>
<protein>
    <recommendedName>
        <fullName evidence="6">Protein Lines C-terminal domain-containing protein</fullName>
    </recommendedName>
</protein>
<dbReference type="EMBL" id="JAATIP010000064">
    <property type="protein sequence ID" value="KAF4380734.1"/>
    <property type="molecule type" value="Genomic_DNA"/>
</dbReference>
<proteinExistence type="predicted"/>
<accession>A0A7J6GCT1</accession>
<dbReference type="PANTHER" id="PTHR16057">
    <property type="entry name" value="WINS1, 2 PROTEIN"/>
    <property type="match status" value="1"/>
</dbReference>
<sequence>MSESQYCSRLCRLIEDSLRSYRELEVGSVTKEKEKEILLSLSQVFRIIQLWNKELDSDSDNGSVERLVCEIECLDGCNSHSEEIQCLSQIVVDLVYLLNVNSQYVRHLGSNVLLVASKLVAASGSNWEAFIQCLSVCLYLGISNLHTDPSAHSVIGADDSNRTFLGFVLVIKDKLKGVGWSALAGIIRVLRYSLKHLSSEDDFEPICSFFDSINSSLLNVPWDSLTEIFVESDGAASKSSITEGSFERFMFLGNFVQFLCSLVEQSSGIGTAGGAINKHPVILLTIGLVPKLLSWSPGKQGDNVSNYIRYKLLVLMIRLSVPTYLNFSTTVSWLQLVHNYFGELLCQPVTPLELVQNDSLQGSPFLSSMFDEEVSNVSSLHVKRRAIFIFLTCSFSLINYKGDTIKECTCTSQNLCLPNESELEGCGIKRGFGELYNWLQGQVPTEINLNQKLYSKKCLDFTLSFLRLYLHEDDLLFRVLLLLLSVPFPAETEFQKEKEASQNEKHDLISHVSNVFNPVHLFHLFLSEASIDFMNLISQLHYDHQVLLDYLISKDTGISCAEYLLRCLRTICSSWHFFVQFSANGHHENQLSYKKRKVLRDNSTSHDLESSVPEDKSVEGFDEGSKSGGTQYRLAAKPYKKARECLLSLKVSVESLHKKNLFPYNPKVLLKRLWRFEELCLEEDKQYL</sequence>
<dbReference type="InterPro" id="IPR024875">
    <property type="entry name" value="Protein_Lines"/>
</dbReference>
<feature type="region of interest" description="Disordered" evidence="1">
    <location>
        <begin position="602"/>
        <end position="629"/>
    </location>
</feature>
<name>A0A7J6GCT1_CANSA</name>
<evidence type="ECO:0000313" key="5">
    <source>
        <dbReference type="Proteomes" id="UP000525078"/>
    </source>
</evidence>
<dbReference type="InterPro" id="IPR029415">
    <property type="entry name" value="Lines_C"/>
</dbReference>
<feature type="domain" description="Protein Lines N-terminal" evidence="2">
    <location>
        <begin position="459"/>
        <end position="580"/>
    </location>
</feature>
<dbReference type="InterPro" id="IPR032794">
    <property type="entry name" value="LINES_N"/>
</dbReference>
<dbReference type="AlphaFoldDB" id="A0A7J6GCT1"/>
<reference evidence="4 5" key="1">
    <citation type="journal article" date="2020" name="bioRxiv">
        <title>Sequence and annotation of 42 cannabis genomes reveals extensive copy number variation in cannabinoid synthesis and pathogen resistance genes.</title>
        <authorList>
            <person name="Mckernan K.J."/>
            <person name="Helbert Y."/>
            <person name="Kane L.T."/>
            <person name="Ebling H."/>
            <person name="Zhang L."/>
            <person name="Liu B."/>
            <person name="Eaton Z."/>
            <person name="Mclaughlin S."/>
            <person name="Kingan S."/>
            <person name="Baybayan P."/>
            <person name="Concepcion G."/>
            <person name="Jordan M."/>
            <person name="Riva A."/>
            <person name="Barbazuk W."/>
            <person name="Harkins T."/>
        </authorList>
    </citation>
    <scope>NUCLEOTIDE SEQUENCE [LARGE SCALE GENOMIC DNA]</scope>
    <source>
        <strain evidence="5">cv. Jamaican Lion 4</strain>
        <tissue evidence="4">Leaf</tissue>
    </source>
</reference>
<evidence type="ECO:0000313" key="4">
    <source>
        <dbReference type="EMBL" id="KAF4380734.1"/>
    </source>
</evidence>
<dbReference type="PANTHER" id="PTHR16057:SF1">
    <property type="entry name" value="PROTEIN LINES HOMOLOG 1"/>
    <property type="match status" value="1"/>
</dbReference>
<evidence type="ECO:0000259" key="3">
    <source>
        <dbReference type="Pfam" id="PF14695"/>
    </source>
</evidence>
<feature type="compositionally biased region" description="Basic and acidic residues" evidence="1">
    <location>
        <begin position="602"/>
        <end position="625"/>
    </location>
</feature>